<keyword evidence="2" id="KW-1185">Reference proteome</keyword>
<organism evidence="1 2">
    <name type="scientific">Paraburkholderia unamae</name>
    <dbReference type="NCBI Taxonomy" id="219649"/>
    <lineage>
        <taxon>Bacteria</taxon>
        <taxon>Pseudomonadati</taxon>
        <taxon>Pseudomonadota</taxon>
        <taxon>Betaproteobacteria</taxon>
        <taxon>Burkholderiales</taxon>
        <taxon>Burkholderiaceae</taxon>
        <taxon>Paraburkholderia</taxon>
    </lineage>
</organism>
<dbReference type="EMBL" id="JAYMRU010000019">
    <property type="protein sequence ID" value="MEM5403210.1"/>
    <property type="molecule type" value="Genomic_DNA"/>
</dbReference>
<proteinExistence type="predicted"/>
<comment type="caution">
    <text evidence="1">The sequence shown here is derived from an EMBL/GenBank/DDBJ whole genome shotgun (WGS) entry which is preliminary data.</text>
</comment>
<evidence type="ECO:0000313" key="2">
    <source>
        <dbReference type="Proteomes" id="UP001392318"/>
    </source>
</evidence>
<evidence type="ECO:0000313" key="1">
    <source>
        <dbReference type="EMBL" id="MEM5403210.1"/>
    </source>
</evidence>
<protein>
    <submittedName>
        <fullName evidence="1">Response regulator</fullName>
    </submittedName>
</protein>
<reference evidence="1" key="1">
    <citation type="submission" date="2024-01" db="EMBL/GenBank/DDBJ databases">
        <title>The diversity of rhizobia nodulating Mimosa spp. in eleven states of Brazil covering several biomes is determined by host plant, location, and edaphic factors.</title>
        <authorList>
            <person name="Rouws L."/>
            <person name="Barauna A."/>
            <person name="Beukes C."/>
            <person name="De Faria S.M."/>
            <person name="Gross E."/>
            <person name="Dos Reis Junior F.B."/>
            <person name="Simon M."/>
            <person name="Maluk M."/>
            <person name="Odee D.W."/>
            <person name="Kenicer G."/>
            <person name="Young J.P.W."/>
            <person name="Reis V.M."/>
            <person name="Zilli J."/>
            <person name="James E.K."/>
        </authorList>
    </citation>
    <scope>NUCLEOTIDE SEQUENCE</scope>
    <source>
        <strain evidence="1">JPY452</strain>
    </source>
</reference>
<gene>
    <name evidence="1" type="ORF">VSR83_24565</name>
</gene>
<name>A0ACC6RNA7_9BURK</name>
<accession>A0ACC6RNA7</accession>
<sequence length="185" mass="20539">MLPTQPSQLHAETTRAFDKTSEPDLRIDSQTLVRALEADGMHVRTRELAFAPVVQDRPETQKQGRYVARILLVEDDSRMLDALVWLIESEGHRVAQARNGAEALALARSQPPELVVTDYMMPLMNGLDLARALADDPRLSMVPVVLISAIAEPPDPGAFRAFLRKPFAASQLLDLINKSVVRPHD</sequence>
<dbReference type="Proteomes" id="UP001392318">
    <property type="component" value="Unassembled WGS sequence"/>
</dbReference>